<gene>
    <name evidence="1" type="ORF">CH357_11070</name>
</gene>
<proteinExistence type="predicted"/>
<comment type="caution">
    <text evidence="1">The sequence shown here is derived from an EMBL/GenBank/DDBJ whole genome shotgun (WGS) entry which is preliminary data.</text>
</comment>
<dbReference type="RefSeq" id="WP_100706796.1">
    <property type="nucleotide sequence ID" value="NZ_NPDL01000008.1"/>
</dbReference>
<keyword evidence="2" id="KW-1185">Reference proteome</keyword>
<accession>A0A2M9XCK0</accession>
<protein>
    <submittedName>
        <fullName evidence="1">Uncharacterized protein</fullName>
    </submittedName>
</protein>
<evidence type="ECO:0000313" key="1">
    <source>
        <dbReference type="EMBL" id="PJZ25451.1"/>
    </source>
</evidence>
<evidence type="ECO:0000313" key="2">
    <source>
        <dbReference type="Proteomes" id="UP000232196"/>
    </source>
</evidence>
<reference evidence="1 2" key="1">
    <citation type="submission" date="2017-07" db="EMBL/GenBank/DDBJ databases">
        <title>Leptospira spp. isolated from tropical soils.</title>
        <authorList>
            <person name="Thibeaux R."/>
            <person name="Iraola G."/>
            <person name="Ferres I."/>
            <person name="Bierque E."/>
            <person name="Girault D."/>
            <person name="Soupe-Gilbert M.-E."/>
            <person name="Picardeau M."/>
            <person name="Goarant C."/>
        </authorList>
    </citation>
    <scope>NUCLEOTIDE SEQUENCE [LARGE SCALE GENOMIC DNA]</scope>
    <source>
        <strain evidence="1 2">MCA1-C-A1</strain>
    </source>
</reference>
<dbReference type="EMBL" id="NPDN01000005">
    <property type="protein sequence ID" value="PJZ25451.1"/>
    <property type="molecule type" value="Genomic_DNA"/>
</dbReference>
<name>A0A2M9XCK0_9LEPT</name>
<dbReference type="OrthoDB" id="9999551at2"/>
<dbReference type="AlphaFoldDB" id="A0A2M9XCK0"/>
<sequence length="192" mass="22047">MKISISSDSKDVVIVKSKDPYFIPGDKIYLAYHCNYEEAFCSEINLFERYMDLIDISFAQNKAINSLRYIRNEKKYRIFANKDGKIELNEIVHPKTYLNSKFVREYTCSLENNYATLKIDTIKSNFEVIFKETVSLIPFDGLGCASNGIICFPVKSGKEIGMLIIFENESFMLKLNGIPGETSKVAEFQCTY</sequence>
<organism evidence="1 2">
    <name type="scientific">Leptospira hartskeerlii</name>
    <dbReference type="NCBI Taxonomy" id="2023177"/>
    <lineage>
        <taxon>Bacteria</taxon>
        <taxon>Pseudomonadati</taxon>
        <taxon>Spirochaetota</taxon>
        <taxon>Spirochaetia</taxon>
        <taxon>Leptospirales</taxon>
        <taxon>Leptospiraceae</taxon>
        <taxon>Leptospira</taxon>
    </lineage>
</organism>
<dbReference type="Proteomes" id="UP000232196">
    <property type="component" value="Unassembled WGS sequence"/>
</dbReference>